<accession>A0ABT8VNV1</accession>
<evidence type="ECO:0000313" key="3">
    <source>
        <dbReference type="Proteomes" id="UP001168642"/>
    </source>
</evidence>
<dbReference type="EMBL" id="JAUMIT010000001">
    <property type="protein sequence ID" value="MDO3693636.1"/>
    <property type="molecule type" value="Genomic_DNA"/>
</dbReference>
<reference evidence="2" key="1">
    <citation type="submission" date="2023-07" db="EMBL/GenBank/DDBJ databases">
        <title>Wenyingzhuangia sp. chi5 genome sequencing and assembly.</title>
        <authorList>
            <person name="Park S."/>
        </authorList>
    </citation>
    <scope>NUCLEOTIDE SEQUENCE</scope>
    <source>
        <strain evidence="2">Chi5</strain>
    </source>
</reference>
<evidence type="ECO:0000313" key="2">
    <source>
        <dbReference type="EMBL" id="MDO3693636.1"/>
    </source>
</evidence>
<proteinExistence type="predicted"/>
<feature type="domain" description="NAD-dependent epimerase/dehydratase" evidence="1">
    <location>
        <begin position="3"/>
        <end position="210"/>
    </location>
</feature>
<dbReference type="Pfam" id="PF01370">
    <property type="entry name" value="Epimerase"/>
    <property type="match status" value="1"/>
</dbReference>
<sequence>MRILILGGTGAMGVHLVDLLSKTQDKVFVTSRSERDSYENITYIQGNANQDEFIAKLMQKKWDAIIDFMVYSTESFKNRVELLLKATSQYIFISSARVYAETNPVITESSPKLLHVSKDEEYLSTDEYALTKARQEDILKISVEKNYTIIRPYITYSERRLQLGVLEKEDWLYRASRGRTIVFSEDMIDKRTTLTYGLDVSFAIFKIIGKQEALGNEFHVTNNQSVTWRYVLNVYKKVIENHTNKKTKILLQNKESFFKHHDAKYQALYDRFYNRCFDNSKISKLVDTREFIEVEKGLQNCLQEFFKNPHYIKINWRKEAVKDRATGEFASLLEIKKLKDIARYLKYRFF</sequence>
<dbReference type="InterPro" id="IPR050177">
    <property type="entry name" value="Lipid_A_modif_metabolic_enz"/>
</dbReference>
<organism evidence="2 3">
    <name type="scientific">Wenyingzhuangia gilva</name>
    <dbReference type="NCBI Taxonomy" id="3057677"/>
    <lineage>
        <taxon>Bacteria</taxon>
        <taxon>Pseudomonadati</taxon>
        <taxon>Bacteroidota</taxon>
        <taxon>Flavobacteriia</taxon>
        <taxon>Flavobacteriales</taxon>
        <taxon>Flavobacteriaceae</taxon>
        <taxon>Wenyingzhuangia</taxon>
    </lineage>
</organism>
<comment type="caution">
    <text evidence="2">The sequence shown here is derived from an EMBL/GenBank/DDBJ whole genome shotgun (WGS) entry which is preliminary data.</text>
</comment>
<dbReference type="Proteomes" id="UP001168642">
    <property type="component" value="Unassembled WGS sequence"/>
</dbReference>
<protein>
    <submittedName>
        <fullName evidence="2">NAD-dependent epimerase/dehydratase family protein</fullName>
    </submittedName>
</protein>
<dbReference type="RefSeq" id="WP_302882887.1">
    <property type="nucleotide sequence ID" value="NZ_JAUMIT010000001.1"/>
</dbReference>
<evidence type="ECO:0000259" key="1">
    <source>
        <dbReference type="Pfam" id="PF01370"/>
    </source>
</evidence>
<dbReference type="PANTHER" id="PTHR43245">
    <property type="entry name" value="BIFUNCTIONAL POLYMYXIN RESISTANCE PROTEIN ARNA"/>
    <property type="match status" value="1"/>
</dbReference>
<keyword evidence="3" id="KW-1185">Reference proteome</keyword>
<dbReference type="InterPro" id="IPR001509">
    <property type="entry name" value="Epimerase_deHydtase"/>
</dbReference>
<dbReference type="InterPro" id="IPR036291">
    <property type="entry name" value="NAD(P)-bd_dom_sf"/>
</dbReference>
<name>A0ABT8VNV1_9FLAO</name>
<dbReference type="SUPFAM" id="SSF51735">
    <property type="entry name" value="NAD(P)-binding Rossmann-fold domains"/>
    <property type="match status" value="1"/>
</dbReference>
<gene>
    <name evidence="2" type="ORF">QVZ41_02080</name>
</gene>
<dbReference type="Gene3D" id="3.40.50.720">
    <property type="entry name" value="NAD(P)-binding Rossmann-like Domain"/>
    <property type="match status" value="1"/>
</dbReference>